<evidence type="ECO:0000313" key="3">
    <source>
        <dbReference type="Proteomes" id="UP000011682"/>
    </source>
</evidence>
<proteinExistence type="predicted"/>
<evidence type="ECO:0000256" key="1">
    <source>
        <dbReference type="SAM" id="MobiDB-lite"/>
    </source>
</evidence>
<name>S9QJH7_CYSF2</name>
<comment type="caution">
    <text evidence="2">The sequence shown here is derived from an EMBL/GenBank/DDBJ whole genome shotgun (WGS) entry which is preliminary data.</text>
</comment>
<dbReference type="Proteomes" id="UP000011682">
    <property type="component" value="Unassembled WGS sequence"/>
</dbReference>
<feature type="compositionally biased region" description="Polar residues" evidence="1">
    <location>
        <begin position="17"/>
        <end position="39"/>
    </location>
</feature>
<reference evidence="2" key="1">
    <citation type="submission" date="2013-05" db="EMBL/GenBank/DDBJ databases">
        <title>Genome assembly of Cystobacter fuscus DSM 2262.</title>
        <authorList>
            <person name="Sharma G."/>
            <person name="Khatri I."/>
            <person name="Kaur C."/>
            <person name="Mayilraj S."/>
            <person name="Subramanian S."/>
        </authorList>
    </citation>
    <scope>NUCLEOTIDE SEQUENCE [LARGE SCALE GENOMIC DNA]</scope>
    <source>
        <strain evidence="2">DSM 2262</strain>
    </source>
</reference>
<evidence type="ECO:0000313" key="2">
    <source>
        <dbReference type="EMBL" id="EPX61449.1"/>
    </source>
</evidence>
<feature type="region of interest" description="Disordered" evidence="1">
    <location>
        <begin position="1"/>
        <end position="55"/>
    </location>
</feature>
<keyword evidence="3" id="KW-1185">Reference proteome</keyword>
<dbReference type="AlphaFoldDB" id="S9QJH7"/>
<sequence>MRAHNLGTTPGRAQPHPGTTSHRPTLAMPSTNASHQTARQPPAPGLLASGGGPTL</sequence>
<gene>
    <name evidence="2" type="ORF">D187_001232</name>
</gene>
<protein>
    <submittedName>
        <fullName evidence="2">Uncharacterized protein</fullName>
    </submittedName>
</protein>
<dbReference type="EMBL" id="ANAH02000010">
    <property type="protein sequence ID" value="EPX61449.1"/>
    <property type="molecule type" value="Genomic_DNA"/>
</dbReference>
<accession>S9QJH7</accession>
<organism evidence="2 3">
    <name type="scientific">Cystobacter fuscus (strain ATCC 25194 / DSM 2262 / NBRC 100088 / M29)</name>
    <dbReference type="NCBI Taxonomy" id="1242864"/>
    <lineage>
        <taxon>Bacteria</taxon>
        <taxon>Pseudomonadati</taxon>
        <taxon>Myxococcota</taxon>
        <taxon>Myxococcia</taxon>
        <taxon>Myxococcales</taxon>
        <taxon>Cystobacterineae</taxon>
        <taxon>Archangiaceae</taxon>
        <taxon>Cystobacter</taxon>
    </lineage>
</organism>